<evidence type="ECO:0000259" key="2">
    <source>
        <dbReference type="PROSITE" id="PS50158"/>
    </source>
</evidence>
<name>A0ABP0RS07_9DINO</name>
<dbReference type="PROSITE" id="PS50158">
    <property type="entry name" value="ZF_CCHC"/>
    <property type="match status" value="1"/>
</dbReference>
<comment type="caution">
    <text evidence="3">The sequence shown here is derived from an EMBL/GenBank/DDBJ whole genome shotgun (WGS) entry which is preliminary data.</text>
</comment>
<dbReference type="EMBL" id="CAXAMN010026473">
    <property type="protein sequence ID" value="CAK9103367.1"/>
    <property type="molecule type" value="Genomic_DNA"/>
</dbReference>
<evidence type="ECO:0000313" key="3">
    <source>
        <dbReference type="EMBL" id="CAK9103367.1"/>
    </source>
</evidence>
<dbReference type="Pfam" id="PF00098">
    <property type="entry name" value="zf-CCHC"/>
    <property type="match status" value="1"/>
</dbReference>
<dbReference type="InterPro" id="IPR001878">
    <property type="entry name" value="Znf_CCHC"/>
</dbReference>
<evidence type="ECO:0000313" key="4">
    <source>
        <dbReference type="Proteomes" id="UP001642484"/>
    </source>
</evidence>
<gene>
    <name evidence="3" type="ORF">CCMP2556_LOCUS48548</name>
</gene>
<keyword evidence="4" id="KW-1185">Reference proteome</keyword>
<keyword evidence="1" id="KW-0863">Zinc-finger</keyword>
<proteinExistence type="predicted"/>
<organism evidence="3 4">
    <name type="scientific">Durusdinium trenchii</name>
    <dbReference type="NCBI Taxonomy" id="1381693"/>
    <lineage>
        <taxon>Eukaryota</taxon>
        <taxon>Sar</taxon>
        <taxon>Alveolata</taxon>
        <taxon>Dinophyceae</taxon>
        <taxon>Suessiales</taxon>
        <taxon>Symbiodiniaceae</taxon>
        <taxon>Durusdinium</taxon>
    </lineage>
</organism>
<dbReference type="SMART" id="SM00343">
    <property type="entry name" value="ZnF_C2HC"/>
    <property type="match status" value="1"/>
</dbReference>
<accession>A0ABP0RS07</accession>
<evidence type="ECO:0000256" key="1">
    <source>
        <dbReference type="PROSITE-ProRule" id="PRU00047"/>
    </source>
</evidence>
<keyword evidence="1" id="KW-0479">Metal-binding</keyword>
<dbReference type="Gene3D" id="2.40.70.10">
    <property type="entry name" value="Acid Proteases"/>
    <property type="match status" value="1"/>
</dbReference>
<feature type="domain" description="CCHC-type" evidence="2">
    <location>
        <begin position="273"/>
        <end position="288"/>
    </location>
</feature>
<keyword evidence="1" id="KW-0862">Zinc</keyword>
<protein>
    <recommendedName>
        <fullName evidence="2">CCHC-type domain-containing protein</fullName>
    </recommendedName>
</protein>
<dbReference type="Gene3D" id="4.10.60.10">
    <property type="entry name" value="Zinc finger, CCHC-type"/>
    <property type="match status" value="1"/>
</dbReference>
<sequence length="537" mass="61245">MGKKSHWLSEASGVETLLKHLQETIGEPALPEVGNFLRLYFKTLRRQRGESMTAFCVRHREEYEKMCRSLARMMKEQKKDTKWRGLVVTHQWYQQNYQHSNWGTTSGLQEQDEDEPVEILPDAVLGWMLLEKSGLDGLEKSIIQGEIKGNFTLAGIENALRAHWGDDAIKKRDGEAKHALFHEDQQEDEPSPQEEEEAYFEGWAEHEIAWYQEAKNEEQKAWIQFQGAKRTLREARARQHEVKMSRKFYKTSYPIGAGKSFQNRGAPPTKGPCFLCGERGHVKSECPKRQSAQYTEDNEEEHVHYTFHTTEETQEGEDPDFEQGNNYEIDSEQGDNYFLEETYGEGSSELEPGEIFHAAKVYISTEAAVDQGKAILDGGATRTMGSLYALERYMQNMQEAHGTDGVKEIRTSEADRPIFGFGNSQKSKCLSTCQVQLPSEDRSMSLQVHVLEEGRAPVLLSVDSLRKMGAIIDFRNDKAVFTTVAPRSLVSLERSSSGHQLLPLTRDFLKEGKGLRFPVRSLEDLIFRRSQTAATEE</sequence>
<dbReference type="InterPro" id="IPR036875">
    <property type="entry name" value="Znf_CCHC_sf"/>
</dbReference>
<reference evidence="3 4" key="1">
    <citation type="submission" date="2024-02" db="EMBL/GenBank/DDBJ databases">
        <authorList>
            <person name="Chen Y."/>
            <person name="Shah S."/>
            <person name="Dougan E. K."/>
            <person name="Thang M."/>
            <person name="Chan C."/>
        </authorList>
    </citation>
    <scope>NUCLEOTIDE SEQUENCE [LARGE SCALE GENOMIC DNA]</scope>
</reference>
<dbReference type="SUPFAM" id="SSF57756">
    <property type="entry name" value="Retrovirus zinc finger-like domains"/>
    <property type="match status" value="1"/>
</dbReference>
<dbReference type="InterPro" id="IPR021109">
    <property type="entry name" value="Peptidase_aspartic_dom_sf"/>
</dbReference>
<dbReference type="Proteomes" id="UP001642484">
    <property type="component" value="Unassembled WGS sequence"/>
</dbReference>